<feature type="domain" description="PASTA" evidence="2">
    <location>
        <begin position="142"/>
        <end position="208"/>
    </location>
</feature>
<dbReference type="SMART" id="SM00740">
    <property type="entry name" value="PASTA"/>
    <property type="match status" value="1"/>
</dbReference>
<proteinExistence type="predicted"/>
<feature type="transmembrane region" description="Helical" evidence="1">
    <location>
        <begin position="12"/>
        <end position="36"/>
    </location>
</feature>
<evidence type="ECO:0000313" key="4">
    <source>
        <dbReference type="Proteomes" id="UP000295447"/>
    </source>
</evidence>
<dbReference type="EMBL" id="SODF01000001">
    <property type="protein sequence ID" value="TDW22290.1"/>
    <property type="molecule type" value="Genomic_DNA"/>
</dbReference>
<dbReference type="RefSeq" id="WP_166678038.1">
    <property type="nucleotide sequence ID" value="NZ_SODF01000001.1"/>
</dbReference>
<evidence type="ECO:0000256" key="1">
    <source>
        <dbReference type="SAM" id="Phobius"/>
    </source>
</evidence>
<keyword evidence="4" id="KW-1185">Reference proteome</keyword>
<sequence>MGALRAVGGPRWLVRALACASAVVIAVVMAGGAAYATGDGTARLRLDRDEGPPGTVVFASVQGYGGCRPAGVTTPAGGGVVEVFWEGIEDAVGSAVVPPNGSVEVMFSVPFGATAQRYSITSVCRTNAQLTDDDLFVVTGIASQLVRVPRVVGLKVAEAEAKVAALGLVLRVPSGAGDVVAGQSPTAGSMVRAGHAVRITTKQVVVAPARPAPEPAVVARAADPFPWRTTALVALAVLVAGVVSYRVVKWRLDKRWVRNHLRVVVPPAPALDPQLTESDSAPPMLVVRIQPHEDAGIHILQGG</sequence>
<dbReference type="Gene3D" id="3.30.10.20">
    <property type="match status" value="1"/>
</dbReference>
<evidence type="ECO:0000259" key="2">
    <source>
        <dbReference type="PROSITE" id="PS51178"/>
    </source>
</evidence>
<comment type="caution">
    <text evidence="3">The sequence shown here is derived from an EMBL/GenBank/DDBJ whole genome shotgun (WGS) entry which is preliminary data.</text>
</comment>
<keyword evidence="1" id="KW-1133">Transmembrane helix</keyword>
<reference evidence="3 4" key="1">
    <citation type="submission" date="2019-03" db="EMBL/GenBank/DDBJ databases">
        <title>Genomic Encyclopedia of Type Strains, Phase III (KMG-III): the genomes of soil and plant-associated and newly described type strains.</title>
        <authorList>
            <person name="Whitman W."/>
        </authorList>
    </citation>
    <scope>NUCLEOTIDE SEQUENCE [LARGE SCALE GENOMIC DNA]</scope>
    <source>
        <strain evidence="3 4">VKM Ac-2570</strain>
    </source>
</reference>
<keyword evidence="1" id="KW-0472">Membrane</keyword>
<organism evidence="3 4">
    <name type="scientific">Kribbella kalugense</name>
    <dbReference type="NCBI Taxonomy" id="2512221"/>
    <lineage>
        <taxon>Bacteria</taxon>
        <taxon>Bacillati</taxon>
        <taxon>Actinomycetota</taxon>
        <taxon>Actinomycetes</taxon>
        <taxon>Propionibacteriales</taxon>
        <taxon>Kribbellaceae</taxon>
        <taxon>Kribbella</taxon>
    </lineage>
</organism>
<dbReference type="Proteomes" id="UP000295447">
    <property type="component" value="Unassembled WGS sequence"/>
</dbReference>
<dbReference type="InterPro" id="IPR005543">
    <property type="entry name" value="PASTA_dom"/>
</dbReference>
<keyword evidence="1" id="KW-0812">Transmembrane</keyword>
<dbReference type="AlphaFoldDB" id="A0A4R8A2A0"/>
<evidence type="ECO:0000313" key="3">
    <source>
        <dbReference type="EMBL" id="TDW22290.1"/>
    </source>
</evidence>
<name>A0A4R8A2A0_9ACTN</name>
<dbReference type="Pfam" id="PF03793">
    <property type="entry name" value="PASTA"/>
    <property type="match status" value="1"/>
</dbReference>
<dbReference type="PROSITE" id="PS51178">
    <property type="entry name" value="PASTA"/>
    <property type="match status" value="1"/>
</dbReference>
<dbReference type="SUPFAM" id="SSF54184">
    <property type="entry name" value="Penicillin-binding protein 2x (pbp-2x), c-terminal domain"/>
    <property type="match status" value="1"/>
</dbReference>
<feature type="transmembrane region" description="Helical" evidence="1">
    <location>
        <begin position="225"/>
        <end position="248"/>
    </location>
</feature>
<accession>A0A4R8A2A0</accession>
<protein>
    <submittedName>
        <fullName evidence="3">PASTA domain-containing protein</fullName>
    </submittedName>
</protein>
<gene>
    <name evidence="3" type="ORF">EV650_1127</name>
</gene>